<evidence type="ECO:0000256" key="3">
    <source>
        <dbReference type="ARBA" id="ARBA00022833"/>
    </source>
</evidence>
<dbReference type="PROSITE" id="PS50089">
    <property type="entry name" value="ZF_RING_2"/>
    <property type="match status" value="1"/>
</dbReference>
<dbReference type="EMBL" id="AEXC02002731">
    <property type="protein sequence ID" value="KFH02925.1"/>
    <property type="molecule type" value="Genomic_DNA"/>
</dbReference>
<reference evidence="8 9" key="1">
    <citation type="submission" date="2014-04" db="EMBL/GenBank/DDBJ databases">
        <authorList>
            <person name="Sibley D."/>
            <person name="Venepally P."/>
            <person name="Karamycheva S."/>
            <person name="Hadjithomas M."/>
            <person name="Khan A."/>
            <person name="Brunk B."/>
            <person name="Roos D."/>
            <person name="Caler E."/>
            <person name="Lorenzi H."/>
        </authorList>
    </citation>
    <scope>NUCLEOTIDE SEQUENCE [LARGE SCALE GENOMIC DNA]</scope>
    <source>
        <strain evidence="8 9">MAS</strain>
    </source>
</reference>
<evidence type="ECO:0000259" key="7">
    <source>
        <dbReference type="PROSITE" id="PS50145"/>
    </source>
</evidence>
<feature type="region of interest" description="Disordered" evidence="5">
    <location>
        <begin position="258"/>
        <end position="288"/>
    </location>
</feature>
<dbReference type="Pfam" id="PF00097">
    <property type="entry name" value="zf-C3HC4"/>
    <property type="match status" value="1"/>
</dbReference>
<proteinExistence type="predicted"/>
<dbReference type="Proteomes" id="UP000028821">
    <property type="component" value="Unassembled WGS sequence"/>
</dbReference>
<evidence type="ECO:0000256" key="2">
    <source>
        <dbReference type="ARBA" id="ARBA00022771"/>
    </source>
</evidence>
<dbReference type="AlphaFoldDB" id="A0A086PRE3"/>
<dbReference type="SUPFAM" id="SSF57850">
    <property type="entry name" value="RING/U-box"/>
    <property type="match status" value="1"/>
</dbReference>
<feature type="domain" description="RING-type" evidence="6">
    <location>
        <begin position="30"/>
        <end position="69"/>
    </location>
</feature>
<protein>
    <submittedName>
        <fullName evidence="8">Zinc finger, C3HC4 type (RING finger) domain-containing protein</fullName>
    </submittedName>
</protein>
<keyword evidence="1 4" id="KW-0479">Metal-binding</keyword>
<gene>
    <name evidence="8" type="ORF">TGMAS_318450</name>
</gene>
<dbReference type="PANTHER" id="PTHR10131:SF94">
    <property type="entry name" value="TNF RECEPTOR-ASSOCIATED FACTOR 4"/>
    <property type="match status" value="1"/>
</dbReference>
<evidence type="ECO:0000256" key="4">
    <source>
        <dbReference type="PROSITE-ProRule" id="PRU00207"/>
    </source>
</evidence>
<dbReference type="Pfam" id="PF02176">
    <property type="entry name" value="zf-TRAF"/>
    <property type="match status" value="1"/>
</dbReference>
<evidence type="ECO:0000256" key="5">
    <source>
        <dbReference type="SAM" id="MobiDB-lite"/>
    </source>
</evidence>
<keyword evidence="3 4" id="KW-0862">Zinc</keyword>
<organism evidence="8 9">
    <name type="scientific">Toxoplasma gondii MAS</name>
    <dbReference type="NCBI Taxonomy" id="943118"/>
    <lineage>
        <taxon>Eukaryota</taxon>
        <taxon>Sar</taxon>
        <taxon>Alveolata</taxon>
        <taxon>Apicomplexa</taxon>
        <taxon>Conoidasida</taxon>
        <taxon>Coccidia</taxon>
        <taxon>Eucoccidiorida</taxon>
        <taxon>Eimeriorina</taxon>
        <taxon>Sarcocystidae</taxon>
        <taxon>Toxoplasma</taxon>
    </lineage>
</organism>
<evidence type="ECO:0000313" key="9">
    <source>
        <dbReference type="Proteomes" id="UP000028821"/>
    </source>
</evidence>
<feature type="domain" description="TRAF-type" evidence="7">
    <location>
        <begin position="106"/>
        <end position="153"/>
    </location>
</feature>
<dbReference type="PANTHER" id="PTHR10131">
    <property type="entry name" value="TNF RECEPTOR ASSOCIATED FACTOR"/>
    <property type="match status" value="1"/>
</dbReference>
<dbReference type="InterPro" id="IPR001841">
    <property type="entry name" value="Znf_RING"/>
</dbReference>
<dbReference type="InterPro" id="IPR018957">
    <property type="entry name" value="Znf_C3HC4_RING-type"/>
</dbReference>
<keyword evidence="2 4" id="KW-0863">Zinc-finger</keyword>
<sequence length="311" mass="34614">MAKITGSRFPVDQCALNTNYGPRAVEHLICPVCQDLLDNPLATPCDHHFCRSCCENLMKSGIQTCPLCNKQTYGSSGKKDDDGIAVDTWLFSDPNKSFIRILEGTPMVCSNDGCEEVIPLGEFPQHLASHCTQRLVPCVYDGCQTYIKAVELEVHMKTCPHRTVHCACCNETVTGGCEVWLCSAGCIGNLRNFYKEERSKIQQESRLEKNCMANCIQLLQWQLLEAQRQVQSLKAELQARISGDCKRKRVSDDIIQHNAAATKSGSPTISISPENAASPERQEERQQDFAIDWTKMETALLAPEKSLGNLN</sequence>
<dbReference type="OrthoDB" id="654191at2759"/>
<name>A0A086PRE3_TOXGO</name>
<dbReference type="SMART" id="SM00184">
    <property type="entry name" value="RING"/>
    <property type="match status" value="1"/>
</dbReference>
<dbReference type="InterPro" id="IPR013083">
    <property type="entry name" value="Znf_RING/FYVE/PHD"/>
</dbReference>
<comment type="caution">
    <text evidence="8">The sequence shown here is derived from an EMBL/GenBank/DDBJ whole genome shotgun (WGS) entry which is preliminary data.</text>
</comment>
<dbReference type="VEuPathDB" id="ToxoDB:TGMAS_318450"/>
<evidence type="ECO:0000313" key="8">
    <source>
        <dbReference type="EMBL" id="KFH02925.1"/>
    </source>
</evidence>
<dbReference type="GO" id="GO:0008270">
    <property type="term" value="F:zinc ion binding"/>
    <property type="evidence" value="ECO:0007669"/>
    <property type="project" value="UniProtKB-KW"/>
</dbReference>
<evidence type="ECO:0000256" key="1">
    <source>
        <dbReference type="ARBA" id="ARBA00022723"/>
    </source>
</evidence>
<feature type="compositionally biased region" description="Polar residues" evidence="5">
    <location>
        <begin position="259"/>
        <end position="275"/>
    </location>
</feature>
<dbReference type="SUPFAM" id="SSF49599">
    <property type="entry name" value="TRAF domain-like"/>
    <property type="match status" value="1"/>
</dbReference>
<feature type="zinc finger region" description="TRAF-type" evidence="4">
    <location>
        <begin position="106"/>
        <end position="153"/>
    </location>
</feature>
<dbReference type="Gene3D" id="3.30.40.10">
    <property type="entry name" value="Zinc/RING finger domain, C3HC4 (zinc finger)"/>
    <property type="match status" value="2"/>
</dbReference>
<dbReference type="PROSITE" id="PS50145">
    <property type="entry name" value="ZF_TRAF"/>
    <property type="match status" value="1"/>
</dbReference>
<evidence type="ECO:0000259" key="6">
    <source>
        <dbReference type="PROSITE" id="PS50089"/>
    </source>
</evidence>
<dbReference type="InterPro" id="IPR001293">
    <property type="entry name" value="Znf_TRAF"/>
</dbReference>
<accession>A0A086PRE3</accession>